<dbReference type="OMA" id="LETEDWQ"/>
<comment type="subcellular location">
    <subcellularLocation>
        <location evidence="3">Cell membrane</location>
        <topology evidence="3">Lipid-anchor</topology>
        <orientation evidence="3">Cytoplasmic side</orientation>
    </subcellularLocation>
    <subcellularLocation>
        <location evidence="2">Cell projection</location>
        <location evidence="2">Cilium</location>
        <location evidence="2">Flagellum</location>
    </subcellularLocation>
    <subcellularLocation>
        <location evidence="4">Host cell membrane</location>
        <topology evidence="4">Lipid-anchor</topology>
    </subcellularLocation>
    <subcellularLocation>
        <location evidence="26">Parasitophorous vacuole membrane</location>
        <topology evidence="26">Lipid-anchor</topology>
    </subcellularLocation>
</comment>
<keyword evidence="7" id="KW-1032">Host cell membrane</keyword>
<dbReference type="FunFam" id="1.10.510.10:FF:000398">
    <property type="entry name" value="Calcium-dependent protein kinase 1"/>
    <property type="match status" value="1"/>
</dbReference>
<keyword evidence="22" id="KW-0449">Lipoprotein</keyword>
<dbReference type="GO" id="GO:0004674">
    <property type="term" value="F:protein serine/threonine kinase activity"/>
    <property type="evidence" value="ECO:0007669"/>
    <property type="project" value="UniProtKB-KW"/>
</dbReference>
<feature type="domain" description="EF-hand" evidence="31">
    <location>
        <begin position="337"/>
        <end position="372"/>
    </location>
</feature>
<feature type="binding site" evidence="28">
    <location>
        <position position="71"/>
    </location>
    <ligand>
        <name>ATP</name>
        <dbReference type="ChEBI" id="CHEBI:30616"/>
    </ligand>
</feature>
<dbReference type="InterPro" id="IPR017441">
    <property type="entry name" value="Protein_kinase_ATP_BS"/>
</dbReference>
<keyword evidence="6" id="KW-1003">Cell membrane</keyword>
<keyword evidence="18" id="KW-1043">Host membrane</keyword>
<accession>A0A8S1LWF8</accession>
<dbReference type="GO" id="GO:0005886">
    <property type="term" value="C:plasma membrane"/>
    <property type="evidence" value="ECO:0007669"/>
    <property type="project" value="UniProtKB-SubCell"/>
</dbReference>
<dbReference type="FunFam" id="1.10.238.10:FF:000585">
    <property type="entry name" value="Calcium-dependent protein kinase-a"/>
    <property type="match status" value="1"/>
</dbReference>
<keyword evidence="19" id="KW-0969">Cilium</keyword>
<feature type="domain" description="EF-hand" evidence="31">
    <location>
        <begin position="410"/>
        <end position="445"/>
    </location>
</feature>
<evidence type="ECO:0000313" key="33">
    <source>
        <dbReference type="Proteomes" id="UP000688137"/>
    </source>
</evidence>
<sequence>MGCGCITSAAENPNKVSKVDEFNITANDLVVKKLGKINKDYEIIRPSIGKGSFGKVYKIIHKVSGVQRAVKVIRATQFDQDKIAQEVLILKKMDHPNILKIYEFYQEGNYISIVTELCTGGELFDKLSKGQSFSEDMAAITMRQILSAVNYCHSNNIVHRDLKPENLLYESKDKNALLKLVDFGTSSIIQQKMKQKLGTPYYIAPEVLNESYNEKCDVWSCGVILYILLCGYPPFQGGTEEMIMVKVKEGKYNLETEDWQSISEQAKNLITKMLKKDPQQRISANEALNHPWIQKFSSVVDVSNLNKVLNNIRTFQAVCKLQEATWIFMVNNLATSDEKASIMKAFQALDLNHDGLLSKEELIIGFSQIMSEEEAEKEVSRIMRLIDKNNSQLIDYTEFLMASTSRTEFLDEERIEKAFQMFDLDKSGGISQEEICEVLGGGTLYDKKVWSDLIKDVDINGDGEIQLDEFRQMMLSMITKE</sequence>
<dbReference type="SMART" id="SM00220">
    <property type="entry name" value="S_TKc"/>
    <property type="match status" value="1"/>
</dbReference>
<evidence type="ECO:0000256" key="11">
    <source>
        <dbReference type="ARBA" id="ARBA00022723"/>
    </source>
</evidence>
<evidence type="ECO:0000256" key="26">
    <source>
        <dbReference type="ARBA" id="ARBA00060437"/>
    </source>
</evidence>
<evidence type="ECO:0000256" key="12">
    <source>
        <dbReference type="ARBA" id="ARBA00022737"/>
    </source>
</evidence>
<evidence type="ECO:0000256" key="10">
    <source>
        <dbReference type="ARBA" id="ARBA00022707"/>
    </source>
</evidence>
<dbReference type="PROSITE" id="PS50222">
    <property type="entry name" value="EF_HAND_2"/>
    <property type="match status" value="4"/>
</dbReference>
<dbReference type="CDD" id="cd00051">
    <property type="entry name" value="EFh"/>
    <property type="match status" value="2"/>
</dbReference>
<dbReference type="InterPro" id="IPR002048">
    <property type="entry name" value="EF_hand_dom"/>
</dbReference>
<keyword evidence="20" id="KW-0564">Palmitate</keyword>
<evidence type="ECO:0000256" key="13">
    <source>
        <dbReference type="ARBA" id="ARBA00022741"/>
    </source>
</evidence>
<dbReference type="PROSITE" id="PS00018">
    <property type="entry name" value="EF_HAND_1"/>
    <property type="match status" value="3"/>
</dbReference>
<dbReference type="PROSITE" id="PS00108">
    <property type="entry name" value="PROTEIN_KINASE_ST"/>
    <property type="match status" value="1"/>
</dbReference>
<comment type="catalytic activity">
    <reaction evidence="24">
        <text>L-threonyl-[protein] + ATP = O-phospho-L-threonyl-[protein] + ADP + H(+)</text>
        <dbReference type="Rhea" id="RHEA:46608"/>
        <dbReference type="Rhea" id="RHEA-COMP:11060"/>
        <dbReference type="Rhea" id="RHEA-COMP:11605"/>
        <dbReference type="ChEBI" id="CHEBI:15378"/>
        <dbReference type="ChEBI" id="CHEBI:30013"/>
        <dbReference type="ChEBI" id="CHEBI:30616"/>
        <dbReference type="ChEBI" id="CHEBI:61977"/>
        <dbReference type="ChEBI" id="CHEBI:456216"/>
        <dbReference type="EC" id="2.7.11.1"/>
    </reaction>
</comment>
<evidence type="ECO:0000256" key="17">
    <source>
        <dbReference type="ARBA" id="ARBA00022846"/>
    </source>
</evidence>
<name>A0A8S1LWF8_PARPR</name>
<dbReference type="EMBL" id="CAJJDM010000044">
    <property type="protein sequence ID" value="CAD8069903.1"/>
    <property type="molecule type" value="Genomic_DNA"/>
</dbReference>
<evidence type="ECO:0000256" key="4">
    <source>
        <dbReference type="ARBA" id="ARBA00004425"/>
    </source>
</evidence>
<evidence type="ECO:0000256" key="7">
    <source>
        <dbReference type="ARBA" id="ARBA00022511"/>
    </source>
</evidence>
<organism evidence="32 33">
    <name type="scientific">Paramecium primaurelia</name>
    <dbReference type="NCBI Taxonomy" id="5886"/>
    <lineage>
        <taxon>Eukaryota</taxon>
        <taxon>Sar</taxon>
        <taxon>Alveolata</taxon>
        <taxon>Ciliophora</taxon>
        <taxon>Intramacronucleata</taxon>
        <taxon>Oligohymenophorea</taxon>
        <taxon>Peniculida</taxon>
        <taxon>Parameciidae</taxon>
        <taxon>Paramecium</taxon>
    </lineage>
</organism>
<evidence type="ECO:0000256" key="27">
    <source>
        <dbReference type="ARBA" id="ARBA00068067"/>
    </source>
</evidence>
<evidence type="ECO:0000313" key="32">
    <source>
        <dbReference type="EMBL" id="CAD8069903.1"/>
    </source>
</evidence>
<evidence type="ECO:0000256" key="3">
    <source>
        <dbReference type="ARBA" id="ARBA00004342"/>
    </source>
</evidence>
<keyword evidence="33" id="KW-1185">Reference proteome</keyword>
<dbReference type="PROSITE" id="PS00107">
    <property type="entry name" value="PROTEIN_KINASE_ATP"/>
    <property type="match status" value="1"/>
</dbReference>
<evidence type="ECO:0000256" key="8">
    <source>
        <dbReference type="ARBA" id="ARBA00022527"/>
    </source>
</evidence>
<evidence type="ECO:0000256" key="21">
    <source>
        <dbReference type="ARBA" id="ARBA00023273"/>
    </source>
</evidence>
<feature type="domain" description="EF-hand" evidence="31">
    <location>
        <begin position="374"/>
        <end position="409"/>
    </location>
</feature>
<keyword evidence="18" id="KW-0472">Membrane</keyword>
<keyword evidence="13 28" id="KW-0547">Nucleotide-binding</keyword>
<evidence type="ECO:0000256" key="29">
    <source>
        <dbReference type="RuleBase" id="RU000304"/>
    </source>
</evidence>
<evidence type="ECO:0000256" key="18">
    <source>
        <dbReference type="ARBA" id="ARBA00022870"/>
    </source>
</evidence>
<evidence type="ECO:0000256" key="6">
    <source>
        <dbReference type="ARBA" id="ARBA00022475"/>
    </source>
</evidence>
<dbReference type="InterPro" id="IPR018247">
    <property type="entry name" value="EF_Hand_1_Ca_BS"/>
</dbReference>
<dbReference type="SMART" id="SM00054">
    <property type="entry name" value="EFh"/>
    <property type="match status" value="4"/>
</dbReference>
<dbReference type="Proteomes" id="UP000688137">
    <property type="component" value="Unassembled WGS sequence"/>
</dbReference>
<evidence type="ECO:0000259" key="31">
    <source>
        <dbReference type="PROSITE" id="PS50222"/>
    </source>
</evidence>
<dbReference type="Pfam" id="PF13499">
    <property type="entry name" value="EF-hand_7"/>
    <property type="match status" value="2"/>
</dbReference>
<evidence type="ECO:0000259" key="30">
    <source>
        <dbReference type="PROSITE" id="PS50011"/>
    </source>
</evidence>
<keyword evidence="21" id="KW-0966">Cell projection</keyword>
<evidence type="ECO:0000256" key="19">
    <source>
        <dbReference type="ARBA" id="ARBA00023069"/>
    </source>
</evidence>
<evidence type="ECO:0000256" key="24">
    <source>
        <dbReference type="ARBA" id="ARBA00047899"/>
    </source>
</evidence>
<dbReference type="EC" id="2.7.11.1" evidence="5"/>
<comment type="cofactor">
    <cofactor evidence="1">
        <name>Mg(2+)</name>
        <dbReference type="ChEBI" id="CHEBI:18420"/>
    </cofactor>
</comment>
<evidence type="ECO:0000256" key="2">
    <source>
        <dbReference type="ARBA" id="ARBA00004230"/>
    </source>
</evidence>
<keyword evidence="8 29" id="KW-0723">Serine/threonine-protein kinase</keyword>
<keyword evidence="12" id="KW-0677">Repeat</keyword>
<evidence type="ECO:0000256" key="25">
    <source>
        <dbReference type="ARBA" id="ARBA00048679"/>
    </source>
</evidence>
<evidence type="ECO:0000256" key="5">
    <source>
        <dbReference type="ARBA" id="ARBA00012513"/>
    </source>
</evidence>
<dbReference type="AlphaFoldDB" id="A0A8S1LWF8"/>
<keyword evidence="10" id="KW-0519">Myristate</keyword>
<dbReference type="FunFam" id="3.30.200.20:FF:000315">
    <property type="entry name" value="Calcium-dependent protein kinase 3"/>
    <property type="match status" value="1"/>
</dbReference>
<evidence type="ECO:0000256" key="23">
    <source>
        <dbReference type="ARBA" id="ARBA00024334"/>
    </source>
</evidence>
<dbReference type="Pfam" id="PF00069">
    <property type="entry name" value="Pkinase"/>
    <property type="match status" value="1"/>
</dbReference>
<keyword evidence="9" id="KW-0808">Transferase</keyword>
<dbReference type="GO" id="GO:0005524">
    <property type="term" value="F:ATP binding"/>
    <property type="evidence" value="ECO:0007669"/>
    <property type="project" value="UniProtKB-UniRule"/>
</dbReference>
<comment type="catalytic activity">
    <reaction evidence="25">
        <text>L-seryl-[protein] + ATP = O-phospho-L-seryl-[protein] + ADP + H(+)</text>
        <dbReference type="Rhea" id="RHEA:17989"/>
        <dbReference type="Rhea" id="RHEA-COMP:9863"/>
        <dbReference type="Rhea" id="RHEA-COMP:11604"/>
        <dbReference type="ChEBI" id="CHEBI:15378"/>
        <dbReference type="ChEBI" id="CHEBI:29999"/>
        <dbReference type="ChEBI" id="CHEBI:30616"/>
        <dbReference type="ChEBI" id="CHEBI:83421"/>
        <dbReference type="ChEBI" id="CHEBI:456216"/>
        <dbReference type="EC" id="2.7.11.1"/>
    </reaction>
</comment>
<evidence type="ECO:0000256" key="16">
    <source>
        <dbReference type="ARBA" id="ARBA00022840"/>
    </source>
</evidence>
<dbReference type="CDD" id="cd05117">
    <property type="entry name" value="STKc_CAMK"/>
    <property type="match status" value="1"/>
</dbReference>
<keyword evidence="16 28" id="KW-0067">ATP-binding</keyword>
<gene>
    <name evidence="32" type="ORF">PPRIM_AZ9-3.1.T0440296</name>
</gene>
<feature type="domain" description="EF-hand" evidence="31">
    <location>
        <begin position="446"/>
        <end position="480"/>
    </location>
</feature>
<evidence type="ECO:0000256" key="22">
    <source>
        <dbReference type="ARBA" id="ARBA00023288"/>
    </source>
</evidence>
<reference evidence="32" key="1">
    <citation type="submission" date="2021-01" db="EMBL/GenBank/DDBJ databases">
        <authorList>
            <consortium name="Genoscope - CEA"/>
            <person name="William W."/>
        </authorList>
    </citation>
    <scope>NUCLEOTIDE SEQUENCE</scope>
</reference>
<comment type="similarity">
    <text evidence="23">Belongs to the protein kinase superfamily. Ser/Thr protein kinase family. CDPK subfamily.</text>
</comment>
<feature type="domain" description="Protein kinase" evidence="30">
    <location>
        <begin position="42"/>
        <end position="293"/>
    </location>
</feature>
<keyword evidence="15" id="KW-0106">Calcium</keyword>
<evidence type="ECO:0000256" key="20">
    <source>
        <dbReference type="ARBA" id="ARBA00023139"/>
    </source>
</evidence>
<dbReference type="InterPro" id="IPR050205">
    <property type="entry name" value="CDPK_Ser/Thr_kinases"/>
</dbReference>
<dbReference type="PANTHER" id="PTHR24349">
    <property type="entry name" value="SERINE/THREONINE-PROTEIN KINASE"/>
    <property type="match status" value="1"/>
</dbReference>
<evidence type="ECO:0000256" key="9">
    <source>
        <dbReference type="ARBA" id="ARBA00022679"/>
    </source>
</evidence>
<dbReference type="GO" id="GO:0020002">
    <property type="term" value="C:host cell plasma membrane"/>
    <property type="evidence" value="ECO:0007669"/>
    <property type="project" value="UniProtKB-SubCell"/>
</dbReference>
<evidence type="ECO:0000256" key="1">
    <source>
        <dbReference type="ARBA" id="ARBA00001946"/>
    </source>
</evidence>
<dbReference type="GO" id="GO:0031514">
    <property type="term" value="C:motile cilium"/>
    <property type="evidence" value="ECO:0007669"/>
    <property type="project" value="UniProtKB-SubCell"/>
</dbReference>
<evidence type="ECO:0000256" key="15">
    <source>
        <dbReference type="ARBA" id="ARBA00022837"/>
    </source>
</evidence>
<dbReference type="GO" id="GO:0005509">
    <property type="term" value="F:calcium ion binding"/>
    <property type="evidence" value="ECO:0007669"/>
    <property type="project" value="InterPro"/>
</dbReference>
<protein>
    <recommendedName>
        <fullName evidence="27">Calcium-dependent protein kinase 1</fullName>
        <ecNumber evidence="5">2.7.11.1</ecNumber>
    </recommendedName>
</protein>
<comment type="caution">
    <text evidence="32">The sequence shown here is derived from an EMBL/GenBank/DDBJ whole genome shotgun (WGS) entry which is preliminary data.</text>
</comment>
<evidence type="ECO:0000256" key="14">
    <source>
        <dbReference type="ARBA" id="ARBA00022777"/>
    </source>
</evidence>
<keyword evidence="11" id="KW-0479">Metal-binding</keyword>
<keyword evidence="14" id="KW-0418">Kinase</keyword>
<dbReference type="InterPro" id="IPR000719">
    <property type="entry name" value="Prot_kinase_dom"/>
</dbReference>
<dbReference type="PROSITE" id="PS50011">
    <property type="entry name" value="PROTEIN_KINASE_DOM"/>
    <property type="match status" value="1"/>
</dbReference>
<evidence type="ECO:0000256" key="28">
    <source>
        <dbReference type="PROSITE-ProRule" id="PRU10141"/>
    </source>
</evidence>
<dbReference type="InterPro" id="IPR008271">
    <property type="entry name" value="Ser/Thr_kinase_AS"/>
</dbReference>
<proteinExistence type="inferred from homology"/>
<dbReference type="GO" id="GO:0020005">
    <property type="term" value="C:symbiont-containing vacuole membrane"/>
    <property type="evidence" value="ECO:0007669"/>
    <property type="project" value="UniProtKB-SubCell"/>
</dbReference>
<keyword evidence="17" id="KW-0282">Flagellum</keyword>